<feature type="coiled-coil region" evidence="1">
    <location>
        <begin position="106"/>
        <end position="151"/>
    </location>
</feature>
<name>A0A371NDQ6_9EURY</name>
<dbReference type="EMBL" id="QREL01000001">
    <property type="protein sequence ID" value="REE28100.1"/>
    <property type="molecule type" value="Genomic_DNA"/>
</dbReference>
<organism evidence="3 4">
    <name type="scientific">Methanothermobacter defluvii</name>
    <dbReference type="NCBI Taxonomy" id="49339"/>
    <lineage>
        <taxon>Archaea</taxon>
        <taxon>Methanobacteriati</taxon>
        <taxon>Methanobacteriota</taxon>
        <taxon>Methanomada group</taxon>
        <taxon>Methanobacteria</taxon>
        <taxon>Methanobacteriales</taxon>
        <taxon>Methanobacteriaceae</taxon>
        <taxon>Methanothermobacter</taxon>
    </lineage>
</organism>
<reference evidence="3 4" key="1">
    <citation type="submission" date="2018-07" db="EMBL/GenBank/DDBJ databases">
        <title>Genomic Encyclopedia of Type Strains, Phase IV (KMG-IV): sequencing the most valuable type-strain genomes for metagenomic binning, comparative biology and taxonomic classification.</title>
        <authorList>
            <person name="Goeker M."/>
        </authorList>
    </citation>
    <scope>NUCLEOTIDE SEQUENCE [LARGE SCALE GENOMIC DNA]</scope>
    <source>
        <strain evidence="3 4">DSM 7466</strain>
    </source>
</reference>
<keyword evidence="2" id="KW-0812">Transmembrane</keyword>
<evidence type="ECO:0000256" key="1">
    <source>
        <dbReference type="SAM" id="Coils"/>
    </source>
</evidence>
<dbReference type="AlphaFoldDB" id="A0A371NDQ6"/>
<comment type="caution">
    <text evidence="3">The sequence shown here is derived from an EMBL/GenBank/DDBJ whole genome shotgun (WGS) entry which is preliminary data.</text>
</comment>
<keyword evidence="4" id="KW-1185">Reference proteome</keyword>
<keyword evidence="2" id="KW-1133">Transmembrane helix</keyword>
<protein>
    <submittedName>
        <fullName evidence="3">Uncharacterized protein</fullName>
    </submittedName>
</protein>
<gene>
    <name evidence="3" type="ORF">C7452_0090</name>
</gene>
<evidence type="ECO:0000313" key="4">
    <source>
        <dbReference type="Proteomes" id="UP000256864"/>
    </source>
</evidence>
<feature type="transmembrane region" description="Helical" evidence="2">
    <location>
        <begin position="6"/>
        <end position="25"/>
    </location>
</feature>
<sequence>MGPVELLAILILAGAIVVLIYYYLMESGNIAPVTRIYGAGEGTAEGREGYMAGVGEKMSDVSDRIMGKVREVPISTDVISNKIDAFLNEKSDELIEDWSLATMDDISKLEKRLELVSRNIDELEQRFNEYRGHTNKKLESLDRRLRRLEEKEEKD</sequence>
<keyword evidence="1" id="KW-0175">Coiled coil</keyword>
<dbReference type="Proteomes" id="UP000256864">
    <property type="component" value="Unassembled WGS sequence"/>
</dbReference>
<keyword evidence="2" id="KW-0472">Membrane</keyword>
<dbReference type="GeneID" id="82297732"/>
<proteinExistence type="predicted"/>
<evidence type="ECO:0000313" key="3">
    <source>
        <dbReference type="EMBL" id="REE28100.1"/>
    </source>
</evidence>
<accession>A0A371NDQ6</accession>
<dbReference type="RefSeq" id="WP_010876909.1">
    <property type="nucleotide sequence ID" value="NZ_QREL01000001.1"/>
</dbReference>
<evidence type="ECO:0000256" key="2">
    <source>
        <dbReference type="SAM" id="Phobius"/>
    </source>
</evidence>